<evidence type="ECO:0000313" key="7">
    <source>
        <dbReference type="EMBL" id="CAB5227733.1"/>
    </source>
</evidence>
<evidence type="ECO:0000313" key="5">
    <source>
        <dbReference type="EMBL" id="CAB4210751.1"/>
    </source>
</evidence>
<organism evidence="2">
    <name type="scientific">uncultured Caudovirales phage</name>
    <dbReference type="NCBI Taxonomy" id="2100421"/>
    <lineage>
        <taxon>Viruses</taxon>
        <taxon>Duplodnaviria</taxon>
        <taxon>Heunggongvirae</taxon>
        <taxon>Uroviricota</taxon>
        <taxon>Caudoviricetes</taxon>
        <taxon>Peduoviridae</taxon>
        <taxon>Maltschvirus</taxon>
        <taxon>Maltschvirus maltsch</taxon>
    </lineage>
</organism>
<dbReference type="EMBL" id="LR797369">
    <property type="protein sequence ID" value="CAB4210751.1"/>
    <property type="molecule type" value="Genomic_DNA"/>
</dbReference>
<dbReference type="EMBL" id="LR797021">
    <property type="protein sequence ID" value="CAB4181921.1"/>
    <property type="molecule type" value="Genomic_DNA"/>
</dbReference>
<evidence type="ECO:0000313" key="6">
    <source>
        <dbReference type="EMBL" id="CAB4222692.1"/>
    </source>
</evidence>
<reference evidence="2" key="1">
    <citation type="submission" date="2020-05" db="EMBL/GenBank/DDBJ databases">
        <authorList>
            <person name="Chiriac C."/>
            <person name="Salcher M."/>
            <person name="Ghai R."/>
            <person name="Kavagutti S V."/>
        </authorList>
    </citation>
    <scope>NUCLEOTIDE SEQUENCE</scope>
</reference>
<dbReference type="EMBL" id="LR798378">
    <property type="protein sequence ID" value="CAB5227733.1"/>
    <property type="molecule type" value="Genomic_DNA"/>
</dbReference>
<evidence type="ECO:0000313" key="1">
    <source>
        <dbReference type="EMBL" id="CAB4170568.1"/>
    </source>
</evidence>
<evidence type="ECO:0000313" key="4">
    <source>
        <dbReference type="EMBL" id="CAB4190283.1"/>
    </source>
</evidence>
<proteinExistence type="predicted"/>
<name>A0A6J5PZM3_9CAUD</name>
<accession>A0A6J5PZM3</accession>
<evidence type="ECO:0000313" key="3">
    <source>
        <dbReference type="EMBL" id="CAB4181921.1"/>
    </source>
</evidence>
<sequence length="179" mass="20402">MNPEYFDIENLKIFGMWPHQNFISRGIVPYIKRIRKDKVYVAVIGDLKGESIVDMLETTGDKIEKVYVINKYESDDADLIKAVFAKNTKNLKGKLVMKNDIESLKSKESLPDVVCVNDMTCTVENLMLSYDITPSGGIFCGNGHETVTVKTALTEFRRQSKIGTPIQVSNRAIWFWTKR</sequence>
<dbReference type="EMBL" id="LR797518">
    <property type="protein sequence ID" value="CAB4222692.1"/>
    <property type="molecule type" value="Genomic_DNA"/>
</dbReference>
<protein>
    <submittedName>
        <fullName evidence="2">Uncharacterized protein</fullName>
    </submittedName>
</protein>
<dbReference type="EMBL" id="LR796945">
    <property type="protein sequence ID" value="CAB4176582.1"/>
    <property type="molecule type" value="Genomic_DNA"/>
</dbReference>
<gene>
    <name evidence="3" type="ORF">UFOVP1065_78</name>
    <name evidence="4" type="ORF">UFOVP1198_47</name>
    <name evidence="5" type="ORF">UFOVP1418_39</name>
    <name evidence="7" type="ORF">UFOVP1524_111</name>
    <name evidence="6" type="ORF">UFOVP1651_111</name>
    <name evidence="1" type="ORF">UFOVP908_89</name>
    <name evidence="2" type="ORF">UFOVP990_47</name>
</gene>
<dbReference type="EMBL" id="LR796860">
    <property type="protein sequence ID" value="CAB4170568.1"/>
    <property type="molecule type" value="Genomic_DNA"/>
</dbReference>
<dbReference type="EMBL" id="LR797157">
    <property type="protein sequence ID" value="CAB4190283.1"/>
    <property type="molecule type" value="Genomic_DNA"/>
</dbReference>
<evidence type="ECO:0000313" key="2">
    <source>
        <dbReference type="EMBL" id="CAB4176582.1"/>
    </source>
</evidence>